<reference evidence="3" key="1">
    <citation type="submission" date="2009-10" db="EMBL/GenBank/DDBJ databases">
        <title>The complete chromosome of Gordonia bronchialis DSM 43247.</title>
        <authorList>
            <consortium name="US DOE Joint Genome Institute (JGI-PGF)"/>
            <person name="Lucas S."/>
            <person name="Copeland A."/>
            <person name="Lapidus A."/>
            <person name="Glavina del Rio T."/>
            <person name="Dalin E."/>
            <person name="Tice H."/>
            <person name="Bruce D."/>
            <person name="Goodwin L."/>
            <person name="Pitluck S."/>
            <person name="Kyrpides N."/>
            <person name="Mavromatis K."/>
            <person name="Ivanova N."/>
            <person name="Ovchinnikova G."/>
            <person name="Saunders E."/>
            <person name="Brettin T."/>
            <person name="Detter J.C."/>
            <person name="Han C."/>
            <person name="Larimer F."/>
            <person name="Land M."/>
            <person name="Hauser L."/>
            <person name="Markowitz V."/>
            <person name="Cheng J.-F."/>
            <person name="Hugenholtz P."/>
            <person name="Woyke T."/>
            <person name="Wu D."/>
            <person name="Jando M."/>
            <person name="Schneider S."/>
            <person name="Goeker M."/>
            <person name="Klenk H.-P."/>
            <person name="Eisen J.A."/>
        </authorList>
    </citation>
    <scope>NUCLEOTIDE SEQUENCE [LARGE SCALE GENOMIC DNA]</scope>
    <source>
        <strain evidence="3">ATCC 25592 / DSM 43247 / BCRC 13721 / JCM 3198 / KCTC 3076 / NBRC 16047 / NCTC 10667</strain>
    </source>
</reference>
<reference evidence="2 3" key="2">
    <citation type="journal article" date="2010" name="Stand. Genomic Sci.">
        <title>Complete genome sequence of Gordonia bronchialis type strain (3410).</title>
        <authorList>
            <person name="Ivanova N."/>
            <person name="Sikorski J."/>
            <person name="Jando M."/>
            <person name="Lapidus A."/>
            <person name="Nolan M."/>
            <person name="Lucas S."/>
            <person name="Del Rio T.G."/>
            <person name="Tice H."/>
            <person name="Copeland A."/>
            <person name="Cheng J.F."/>
            <person name="Chen F."/>
            <person name="Bruce D."/>
            <person name="Goodwin L."/>
            <person name="Pitluck S."/>
            <person name="Mavromatis K."/>
            <person name="Ovchinnikova G."/>
            <person name="Pati A."/>
            <person name="Chen A."/>
            <person name="Palaniappan K."/>
            <person name="Land M."/>
            <person name="Hauser L."/>
            <person name="Chang Y.J."/>
            <person name="Jeffries C.D."/>
            <person name="Chain P."/>
            <person name="Saunders E."/>
            <person name="Han C."/>
            <person name="Detter J.C."/>
            <person name="Brettin T."/>
            <person name="Rohde M."/>
            <person name="Goker M."/>
            <person name="Bristow J."/>
            <person name="Eisen J.A."/>
            <person name="Markowitz V."/>
            <person name="Hugenholtz P."/>
            <person name="Klenk H.P."/>
            <person name="Kyrpides N.C."/>
        </authorList>
    </citation>
    <scope>NUCLEOTIDE SEQUENCE [LARGE SCALE GENOMIC DNA]</scope>
    <source>
        <strain evidence="3">ATCC 25592 / DSM 43247 / BCRC 13721 / JCM 3198 / KCTC 3076 / NBRC 16047 / NCTC 10667</strain>
    </source>
</reference>
<dbReference type="AlphaFoldDB" id="D0LB79"/>
<dbReference type="RefSeq" id="WP_012832102.1">
    <property type="nucleotide sequence ID" value="NC_013441.1"/>
</dbReference>
<keyword evidence="1" id="KW-1133">Transmembrane helix</keyword>
<dbReference type="KEGG" id="gbr:Gbro_0162"/>
<dbReference type="HOGENOM" id="CLU_3136177_0_0_11"/>
<proteinExistence type="predicted"/>
<evidence type="ECO:0000256" key="1">
    <source>
        <dbReference type="SAM" id="Phobius"/>
    </source>
</evidence>
<name>D0LB79_GORB4</name>
<keyword evidence="1" id="KW-0472">Membrane</keyword>
<organism evidence="2 3">
    <name type="scientific">Gordonia bronchialis (strain ATCC 25592 / DSM 43247 / BCRC 13721 / JCM 3198 / KCTC 3076 / NBRC 16047 / NCTC 10667)</name>
    <name type="common">Rhodococcus bronchialis</name>
    <dbReference type="NCBI Taxonomy" id="526226"/>
    <lineage>
        <taxon>Bacteria</taxon>
        <taxon>Bacillati</taxon>
        <taxon>Actinomycetota</taxon>
        <taxon>Actinomycetes</taxon>
        <taxon>Mycobacteriales</taxon>
        <taxon>Gordoniaceae</taxon>
        <taxon>Gordonia</taxon>
    </lineage>
</organism>
<gene>
    <name evidence="2" type="ordered locus">Gbro_0162</name>
</gene>
<dbReference type="EMBL" id="CP001802">
    <property type="protein sequence ID" value="ACY19510.1"/>
    <property type="molecule type" value="Genomic_DNA"/>
</dbReference>
<feature type="transmembrane region" description="Helical" evidence="1">
    <location>
        <begin position="31"/>
        <end position="48"/>
    </location>
</feature>
<evidence type="ECO:0000313" key="2">
    <source>
        <dbReference type="EMBL" id="ACY19510.1"/>
    </source>
</evidence>
<dbReference type="STRING" id="526226.Gbro_0162"/>
<dbReference type="Proteomes" id="UP000001219">
    <property type="component" value="Chromosome"/>
</dbReference>
<evidence type="ECO:0000313" key="3">
    <source>
        <dbReference type="Proteomes" id="UP000001219"/>
    </source>
</evidence>
<sequence>MATHASSDLRSVVRRPTPGRVAYDVGARCRAIGISIAVLLIVFVILALI</sequence>
<keyword evidence="3" id="KW-1185">Reference proteome</keyword>
<keyword evidence="1" id="KW-0812">Transmembrane</keyword>
<protein>
    <submittedName>
        <fullName evidence="2">Uncharacterized protein</fullName>
    </submittedName>
</protein>
<accession>D0LB79</accession>